<evidence type="ECO:0000259" key="2">
    <source>
        <dbReference type="Pfam" id="PF00061"/>
    </source>
</evidence>
<reference evidence="3" key="1">
    <citation type="journal article" date="2010" name="Science">
        <title>The genome of the Western clawed frog Xenopus tropicalis.</title>
        <authorList>
            <person name="Hellsten U."/>
            <person name="Harland R.M."/>
            <person name="Gilchrist M.J."/>
            <person name="Hendrix D."/>
            <person name="Jurka J."/>
            <person name="Kapitonov V."/>
            <person name="Ovcharenko I."/>
            <person name="Putnam N.H."/>
            <person name="Shu S."/>
            <person name="Taher L."/>
            <person name="Blitz I.L."/>
            <person name="Blumberg B."/>
            <person name="Dichmann D.S."/>
            <person name="Dubchak I."/>
            <person name="Amaya E."/>
            <person name="Detter J.C."/>
            <person name="Fletcher R."/>
            <person name="Gerhard D.S."/>
            <person name="Goodstein D."/>
            <person name="Graves T."/>
            <person name="Grigoriev I.V."/>
            <person name="Grimwood J."/>
            <person name="Kawashima T."/>
            <person name="Lindquist E."/>
            <person name="Lucas S.M."/>
            <person name="Mead P.E."/>
            <person name="Mitros T."/>
            <person name="Ogino H."/>
            <person name="Ohta Y."/>
            <person name="Poliakov A.V."/>
            <person name="Pollet N."/>
            <person name="Robert J."/>
            <person name="Salamov A."/>
            <person name="Sater A.K."/>
            <person name="Schmutz J."/>
            <person name="Terry A."/>
            <person name="Vize P.D."/>
            <person name="Warren W.C."/>
            <person name="Wells D."/>
            <person name="Wills A."/>
            <person name="Wilson R.K."/>
            <person name="Zimmerman L.B."/>
            <person name="Zorn A.M."/>
            <person name="Grainger R."/>
            <person name="Grammer T."/>
            <person name="Khokha M.K."/>
            <person name="Richardson P.M."/>
            <person name="Rokhsar D.S."/>
        </authorList>
    </citation>
    <scope>NUCLEOTIDE SEQUENCE [LARGE SCALE GENOMIC DNA]</scope>
    <source>
        <strain evidence="3">Nigerian</strain>
    </source>
</reference>
<comment type="similarity">
    <text evidence="1">Belongs to the calycin superfamily. Fatty-acid binding protein (FABP) family.</text>
</comment>
<dbReference type="Gene3D" id="2.40.128.20">
    <property type="match status" value="1"/>
</dbReference>
<evidence type="ECO:0000313" key="3">
    <source>
        <dbReference type="Ensembl" id="ENSXETP00000103802"/>
    </source>
</evidence>
<dbReference type="Xenbase" id="XB-GENE-977969">
    <property type="gene designation" value="pmp2"/>
</dbReference>
<accession>A0A803J7F4</accession>
<dbReference type="FunCoup" id="A0A803J7F4">
    <property type="interactions" value="145"/>
</dbReference>
<dbReference type="GO" id="GO:0008289">
    <property type="term" value="F:lipid binding"/>
    <property type="evidence" value="ECO:0007669"/>
    <property type="project" value="InterPro"/>
</dbReference>
<dbReference type="InParanoid" id="A0A803J7F4"/>
<dbReference type="InterPro" id="IPR000463">
    <property type="entry name" value="Fatty_acid-bd"/>
</dbReference>
<dbReference type="FunFam" id="2.40.128.20:FF:000001">
    <property type="entry name" value="Fatty acid-binding protein, adipocyte"/>
    <property type="match status" value="1"/>
</dbReference>
<dbReference type="SUPFAM" id="SSF50814">
    <property type="entry name" value="Lipocalins"/>
    <property type="match status" value="1"/>
</dbReference>
<dbReference type="Pfam" id="PF00061">
    <property type="entry name" value="Lipocalin"/>
    <property type="match status" value="1"/>
</dbReference>
<evidence type="ECO:0000256" key="1">
    <source>
        <dbReference type="ARBA" id="ARBA00008390"/>
    </source>
</evidence>
<dbReference type="CDD" id="cd19443">
    <property type="entry name" value="FABP3-like"/>
    <property type="match status" value="1"/>
</dbReference>
<reference evidence="3" key="2">
    <citation type="submission" date="2021-03" db="UniProtKB">
        <authorList>
            <consortium name="Ensembl"/>
        </authorList>
    </citation>
    <scope>IDENTIFICATION</scope>
</reference>
<dbReference type="Ensembl" id="ENSXETT00000109427">
    <property type="protein sequence ID" value="ENSXETP00000103802"/>
    <property type="gene ID" value="ENSXETG00000010420"/>
</dbReference>
<feature type="domain" description="Lipocalin/cytosolic fatty-acid binding" evidence="2">
    <location>
        <begin position="43"/>
        <end position="150"/>
    </location>
</feature>
<proteinExistence type="inferred from homology"/>
<dbReference type="PANTHER" id="PTHR11955">
    <property type="entry name" value="FATTY ACID BINDING PROTEIN"/>
    <property type="match status" value="1"/>
</dbReference>
<dbReference type="InterPro" id="IPR031259">
    <property type="entry name" value="ILBP"/>
</dbReference>
<dbReference type="PRINTS" id="PR00178">
    <property type="entry name" value="FATTYACIDBP"/>
</dbReference>
<dbReference type="AlphaFoldDB" id="A0A803J7F4"/>
<organism evidence="3">
    <name type="scientific">Xenopus tropicalis</name>
    <name type="common">Western clawed frog</name>
    <name type="synonym">Silurana tropicalis</name>
    <dbReference type="NCBI Taxonomy" id="8364"/>
    <lineage>
        <taxon>Eukaryota</taxon>
        <taxon>Metazoa</taxon>
        <taxon>Chordata</taxon>
        <taxon>Craniata</taxon>
        <taxon>Vertebrata</taxon>
        <taxon>Euteleostomi</taxon>
        <taxon>Amphibia</taxon>
        <taxon>Batrachia</taxon>
        <taxon>Anura</taxon>
        <taxon>Pipoidea</taxon>
        <taxon>Pipidae</taxon>
        <taxon>Xenopodinae</taxon>
        <taxon>Xenopus</taxon>
        <taxon>Silurana</taxon>
    </lineage>
</organism>
<sequence>MAHVVHSACHFSANREGPEPGNDACHWKLPVGCRFSYFTAPGFGVGFATRKAGAMAKPNVIISVNGDKILLKTESTLKTTDMTFKLGEEFDETTADNRNTKTLITCDSGVLNQVQKWDGKETTIQREIKNGQLVVTCTMGNVKCVRTYEKVKA</sequence>
<protein>
    <submittedName>
        <fullName evidence="3">Peripheral myelin protein 2</fullName>
    </submittedName>
</protein>
<gene>
    <name evidence="3" type="primary">pmp2</name>
</gene>
<dbReference type="Bgee" id="ENSXETG00000010420">
    <property type="expression patterns" value="Expressed in skeletal muscle tissue and 14 other cell types or tissues"/>
</dbReference>
<dbReference type="InterPro" id="IPR000566">
    <property type="entry name" value="Lipocln_cytosolic_FA-bd_dom"/>
</dbReference>
<dbReference type="GeneTree" id="ENSGT00940000160340"/>
<name>A0A803J7F4_XENTR</name>
<dbReference type="InterPro" id="IPR012674">
    <property type="entry name" value="Calycin"/>
</dbReference>